<feature type="domain" description="SnoaL-like" evidence="2">
    <location>
        <begin position="65"/>
        <end position="193"/>
    </location>
</feature>
<evidence type="ECO:0000313" key="3">
    <source>
        <dbReference type="EMBL" id="PSM45029.1"/>
    </source>
</evidence>
<feature type="compositionally biased region" description="Basic and acidic residues" evidence="1">
    <location>
        <begin position="12"/>
        <end position="25"/>
    </location>
</feature>
<dbReference type="Pfam" id="PF13577">
    <property type="entry name" value="SnoaL_4"/>
    <property type="match status" value="1"/>
</dbReference>
<dbReference type="InterPro" id="IPR037401">
    <property type="entry name" value="SnoaL-like"/>
</dbReference>
<evidence type="ECO:0000313" key="4">
    <source>
        <dbReference type="Proteomes" id="UP000240429"/>
    </source>
</evidence>
<evidence type="ECO:0000256" key="1">
    <source>
        <dbReference type="SAM" id="MobiDB-lite"/>
    </source>
</evidence>
<organism evidence="3 4">
    <name type="scientific">Streptomyces dioscori</name>
    <dbReference type="NCBI Taxonomy" id="2109333"/>
    <lineage>
        <taxon>Bacteria</taxon>
        <taxon>Bacillati</taxon>
        <taxon>Actinomycetota</taxon>
        <taxon>Actinomycetes</taxon>
        <taxon>Kitasatosporales</taxon>
        <taxon>Streptomycetaceae</taxon>
        <taxon>Streptomyces</taxon>
        <taxon>Streptomyces aurantiacus group</taxon>
    </lineage>
</organism>
<accession>A0A2P8QFJ7</accession>
<dbReference type="InterPro" id="IPR032710">
    <property type="entry name" value="NTF2-like_dom_sf"/>
</dbReference>
<reference evidence="3 4" key="1">
    <citation type="submission" date="2018-03" db="EMBL/GenBank/DDBJ databases">
        <title>Streptomyces dioscori sp. nov., a novel endophytic actinobacterium isolated from bulbil of Dioscorea bulbifera L.</title>
        <authorList>
            <person name="Zhikuan W."/>
        </authorList>
    </citation>
    <scope>NUCLEOTIDE SEQUENCE [LARGE SCALE GENOMIC DNA]</scope>
    <source>
        <strain evidence="3 4">A217</strain>
    </source>
</reference>
<dbReference type="EMBL" id="PYBJ01000001">
    <property type="protein sequence ID" value="PSM45029.1"/>
    <property type="molecule type" value="Genomic_DNA"/>
</dbReference>
<gene>
    <name evidence="3" type="ORF">C6Y14_02745</name>
</gene>
<comment type="caution">
    <text evidence="3">The sequence shown here is derived from an EMBL/GenBank/DDBJ whole genome shotgun (WGS) entry which is preliminary data.</text>
</comment>
<protein>
    <recommendedName>
        <fullName evidence="2">SnoaL-like domain-containing protein</fullName>
    </recommendedName>
</protein>
<feature type="compositionally biased region" description="Basic and acidic residues" evidence="1">
    <location>
        <begin position="44"/>
        <end position="63"/>
    </location>
</feature>
<proteinExistence type="predicted"/>
<feature type="region of interest" description="Disordered" evidence="1">
    <location>
        <begin position="1"/>
        <end position="63"/>
    </location>
</feature>
<dbReference type="AlphaFoldDB" id="A0A2P8QFJ7"/>
<name>A0A2P8QFJ7_9ACTN</name>
<keyword evidence="4" id="KW-1185">Reference proteome</keyword>
<dbReference type="SUPFAM" id="SSF54427">
    <property type="entry name" value="NTF2-like"/>
    <property type="match status" value="1"/>
</dbReference>
<dbReference type="CDD" id="cd00531">
    <property type="entry name" value="NTF2_like"/>
    <property type="match status" value="1"/>
</dbReference>
<evidence type="ECO:0000259" key="2">
    <source>
        <dbReference type="Pfam" id="PF13577"/>
    </source>
</evidence>
<dbReference type="Gene3D" id="3.10.450.50">
    <property type="match status" value="1"/>
</dbReference>
<feature type="compositionally biased region" description="Basic residues" evidence="1">
    <location>
        <begin position="1"/>
        <end position="11"/>
    </location>
</feature>
<sequence length="209" mass="23207">MGRPAPHRRQRLDRGRPLRPRRDLGTHPMSDTSTSEQAPDLDQAPDHDHDQDHDQARDLDQARDRDRDAIRDLLTAYVFGLDRRDFARVAAVFTENAEVRNVFDAYLPEGEAFSGLTVGGGVVAEGARQLFAGLDATQHLLGAQEVTFADTGAHAATQIVAHHHRGGEYYHTGGSYEDDLVRTPDGWRISRRTLRITWTTGSPDVFSAA</sequence>
<dbReference type="Proteomes" id="UP000240429">
    <property type="component" value="Unassembled WGS sequence"/>
</dbReference>